<evidence type="ECO:0000313" key="9">
    <source>
        <dbReference type="Proteomes" id="UP000248606"/>
    </source>
</evidence>
<keyword evidence="8" id="KW-0449">Lipoprotein</keyword>
<keyword evidence="2 7" id="KW-1003">Cell membrane</keyword>
<evidence type="ECO:0000256" key="2">
    <source>
        <dbReference type="ARBA" id="ARBA00022475"/>
    </source>
</evidence>
<name>A0A2W5IBQ5_9ACTN</name>
<feature type="transmembrane region" description="Helical" evidence="7">
    <location>
        <begin position="242"/>
        <end position="260"/>
    </location>
</feature>
<feature type="binding site" evidence="7">
    <location>
        <position position="141"/>
    </location>
    <ligand>
        <name>a 1,2-diacyl-sn-glycero-3-phospho-(1'-sn-glycerol)</name>
        <dbReference type="ChEBI" id="CHEBI:64716"/>
    </ligand>
</feature>
<evidence type="ECO:0000256" key="4">
    <source>
        <dbReference type="ARBA" id="ARBA00022692"/>
    </source>
</evidence>
<dbReference type="GO" id="GO:0042158">
    <property type="term" value="P:lipoprotein biosynthetic process"/>
    <property type="evidence" value="ECO:0007669"/>
    <property type="project" value="UniProtKB-UniRule"/>
</dbReference>
<evidence type="ECO:0000256" key="7">
    <source>
        <dbReference type="HAMAP-Rule" id="MF_01147"/>
    </source>
</evidence>
<keyword evidence="3 7" id="KW-0808">Transferase</keyword>
<comment type="function">
    <text evidence="7">Catalyzes the transfer of the diacylglyceryl group from phosphatidylglycerol to the sulfhydryl group of the N-terminal cysteine of a prolipoprotein, the first step in the formation of mature lipoproteins.</text>
</comment>
<gene>
    <name evidence="7" type="primary">lgt</name>
    <name evidence="8" type="ORF">DI579_03240</name>
</gene>
<keyword evidence="4 7" id="KW-0812">Transmembrane</keyword>
<dbReference type="InterPro" id="IPR001640">
    <property type="entry name" value="Lgt"/>
</dbReference>
<dbReference type="EMBL" id="QFOZ01000002">
    <property type="protein sequence ID" value="PZP89551.1"/>
    <property type="molecule type" value="Genomic_DNA"/>
</dbReference>
<comment type="subcellular location">
    <subcellularLocation>
        <location evidence="7">Cell membrane</location>
        <topology evidence="7">Multi-pass membrane protein</topology>
    </subcellularLocation>
</comment>
<comment type="similarity">
    <text evidence="1 7">Belongs to the Lgt family.</text>
</comment>
<evidence type="ECO:0000256" key="6">
    <source>
        <dbReference type="ARBA" id="ARBA00023136"/>
    </source>
</evidence>
<accession>A0A2W5IBQ5</accession>
<reference evidence="8 9" key="1">
    <citation type="submission" date="2017-08" db="EMBL/GenBank/DDBJ databases">
        <title>Infants hospitalized years apart are colonized by the same room-sourced microbial strains.</title>
        <authorList>
            <person name="Brooks B."/>
            <person name="Olm M.R."/>
            <person name="Firek B.A."/>
            <person name="Baker R."/>
            <person name="Thomas B.C."/>
            <person name="Morowitz M.J."/>
            <person name="Banfield J.F."/>
        </authorList>
    </citation>
    <scope>NUCLEOTIDE SEQUENCE [LARGE SCALE GENOMIC DNA]</scope>
    <source>
        <strain evidence="8">S2_006_000_R1_57</strain>
    </source>
</reference>
<keyword evidence="6 7" id="KW-0472">Membrane</keyword>
<feature type="transmembrane region" description="Helical" evidence="7">
    <location>
        <begin position="98"/>
        <end position="116"/>
    </location>
</feature>
<comment type="catalytic activity">
    <reaction evidence="7">
        <text>L-cysteinyl-[prolipoprotein] + a 1,2-diacyl-sn-glycero-3-phospho-(1'-sn-glycerol) = an S-1,2-diacyl-sn-glyceryl-L-cysteinyl-[prolipoprotein] + sn-glycerol 1-phosphate + H(+)</text>
        <dbReference type="Rhea" id="RHEA:56712"/>
        <dbReference type="Rhea" id="RHEA-COMP:14679"/>
        <dbReference type="Rhea" id="RHEA-COMP:14680"/>
        <dbReference type="ChEBI" id="CHEBI:15378"/>
        <dbReference type="ChEBI" id="CHEBI:29950"/>
        <dbReference type="ChEBI" id="CHEBI:57685"/>
        <dbReference type="ChEBI" id="CHEBI:64716"/>
        <dbReference type="ChEBI" id="CHEBI:140658"/>
        <dbReference type="EC" id="2.5.1.145"/>
    </reaction>
</comment>
<organism evidence="8 9">
    <name type="scientific">Lawsonella clevelandensis</name>
    <dbReference type="NCBI Taxonomy" id="1528099"/>
    <lineage>
        <taxon>Bacteria</taxon>
        <taxon>Bacillati</taxon>
        <taxon>Actinomycetota</taxon>
        <taxon>Actinomycetes</taxon>
        <taxon>Mycobacteriales</taxon>
        <taxon>Lawsonellaceae</taxon>
        <taxon>Lawsonella</taxon>
    </lineage>
</organism>
<comment type="pathway">
    <text evidence="7">Protein modification; lipoprotein biosynthesis (diacylglyceryl transfer).</text>
</comment>
<dbReference type="NCBIfam" id="TIGR00544">
    <property type="entry name" value="lgt"/>
    <property type="match status" value="1"/>
</dbReference>
<protein>
    <recommendedName>
        <fullName evidence="7">Phosphatidylglycerol--prolipoprotein diacylglyceryl transferase</fullName>
        <ecNumber evidence="7">2.5.1.145</ecNumber>
    </recommendedName>
</protein>
<evidence type="ECO:0000256" key="1">
    <source>
        <dbReference type="ARBA" id="ARBA00007150"/>
    </source>
</evidence>
<dbReference type="AlphaFoldDB" id="A0A2W5IBQ5"/>
<dbReference type="PROSITE" id="PS01311">
    <property type="entry name" value="LGT"/>
    <property type="match status" value="1"/>
</dbReference>
<dbReference type="Pfam" id="PF01790">
    <property type="entry name" value="LGT"/>
    <property type="match status" value="1"/>
</dbReference>
<dbReference type="UniPathway" id="UPA00664"/>
<dbReference type="PANTHER" id="PTHR30589:SF0">
    <property type="entry name" value="PHOSPHATIDYLGLYCEROL--PROLIPOPROTEIN DIACYLGLYCERYL TRANSFERASE"/>
    <property type="match status" value="1"/>
</dbReference>
<proteinExistence type="inferred from homology"/>
<evidence type="ECO:0000256" key="3">
    <source>
        <dbReference type="ARBA" id="ARBA00022679"/>
    </source>
</evidence>
<dbReference type="EC" id="2.5.1.145" evidence="7"/>
<comment type="caution">
    <text evidence="8">The sequence shown here is derived from an EMBL/GenBank/DDBJ whole genome shotgun (WGS) entry which is preliminary data.</text>
</comment>
<feature type="transmembrane region" description="Helical" evidence="7">
    <location>
        <begin position="20"/>
        <end position="39"/>
    </location>
</feature>
<keyword evidence="5 7" id="KW-1133">Transmembrane helix</keyword>
<feature type="transmembrane region" description="Helical" evidence="7">
    <location>
        <begin position="51"/>
        <end position="72"/>
    </location>
</feature>
<dbReference type="Proteomes" id="UP000248606">
    <property type="component" value="Unassembled WGS sequence"/>
</dbReference>
<dbReference type="PANTHER" id="PTHR30589">
    <property type="entry name" value="PROLIPOPROTEIN DIACYLGLYCERYL TRANSFERASE"/>
    <property type="match status" value="1"/>
</dbReference>
<evidence type="ECO:0000256" key="5">
    <source>
        <dbReference type="ARBA" id="ARBA00022989"/>
    </source>
</evidence>
<feature type="transmembrane region" description="Helical" evidence="7">
    <location>
        <begin position="183"/>
        <end position="200"/>
    </location>
</feature>
<sequence>MAYIPSPSRGYFHIGSLTIHFYALCIIIGVIAGSVLAAYRWEKRGGLRTDVYDALIIAIPLGIIGARLYHVITDWRLYFGPDAPHRPVDALKIWEGGLGIWGAVLFGVIGAALYCHKHGLPLSEIADAAAPGIVMAQAIGRVGNWFNQELYGKPTTVPWALEIYERSQGVSTGRVIGTYHPTFLYELLWDVLVVIILLVLDKKLVLGHGRLFASYVALYCLGRFWIELIRDDPATHILGLRVNTWVSGILFIAGLVYAFVERRPRISKRDIAALSQAKRLADEQHQKMSKKAS</sequence>
<dbReference type="GO" id="GO:0008961">
    <property type="term" value="F:phosphatidylglycerol-prolipoprotein diacylglyceryl transferase activity"/>
    <property type="evidence" value="ECO:0007669"/>
    <property type="project" value="UniProtKB-UniRule"/>
</dbReference>
<evidence type="ECO:0000313" key="8">
    <source>
        <dbReference type="EMBL" id="PZP89551.1"/>
    </source>
</evidence>
<dbReference type="GO" id="GO:0005886">
    <property type="term" value="C:plasma membrane"/>
    <property type="evidence" value="ECO:0007669"/>
    <property type="project" value="UniProtKB-SubCell"/>
</dbReference>
<dbReference type="HAMAP" id="MF_01147">
    <property type="entry name" value="Lgt"/>
    <property type="match status" value="1"/>
</dbReference>